<keyword evidence="4 6" id="KW-1133">Transmembrane helix</keyword>
<sequence>MNKLLRNSLRLLVLLATAGVFSYYLKNHPDLLKQLVRTPPHVVAVLVLLYLAWFGAMALTVQATLRICNCTLGVGENLLLNTYSTLVNFFVPGQGGVAVRGLYLKRRYQLGMRHFILATLIYYMSYAIGSAFMLLVSSRPWWQTTLGVTLVVMGSISIMYLYERRSGARTDALDMRFANFGFLFVATMILLIAQASIYAYELRSINPGVTLQQAVTYTGAANFSVFVALTPGAIGIRESFLFFSQKLHHVDTSTIMAANVLDRSIFLVFLGLLFIFSQGAHIKKSLDL</sequence>
<keyword evidence="8" id="KW-1185">Reference proteome</keyword>
<evidence type="ECO:0000256" key="5">
    <source>
        <dbReference type="ARBA" id="ARBA00023136"/>
    </source>
</evidence>
<dbReference type="EMBL" id="JBHSNF010000003">
    <property type="protein sequence ID" value="MFC5527001.1"/>
    <property type="molecule type" value="Genomic_DNA"/>
</dbReference>
<name>A0ABW0QPU6_9GAMM</name>
<dbReference type="RefSeq" id="WP_377321238.1">
    <property type="nucleotide sequence ID" value="NZ_JBHSNF010000003.1"/>
</dbReference>
<keyword evidence="2" id="KW-1003">Cell membrane</keyword>
<dbReference type="InterPro" id="IPR022791">
    <property type="entry name" value="L-PG_synthase/AglD"/>
</dbReference>
<feature type="transmembrane region" description="Helical" evidence="6">
    <location>
        <begin position="115"/>
        <end position="135"/>
    </location>
</feature>
<evidence type="ECO:0000256" key="6">
    <source>
        <dbReference type="SAM" id="Phobius"/>
    </source>
</evidence>
<proteinExistence type="predicted"/>
<keyword evidence="3 6" id="KW-0812">Transmembrane</keyword>
<dbReference type="Pfam" id="PF03706">
    <property type="entry name" value="LPG_synthase_TM"/>
    <property type="match status" value="1"/>
</dbReference>
<evidence type="ECO:0000313" key="8">
    <source>
        <dbReference type="Proteomes" id="UP001596114"/>
    </source>
</evidence>
<reference evidence="8" key="1">
    <citation type="journal article" date="2019" name="Int. J. Syst. Evol. Microbiol.">
        <title>The Global Catalogue of Microorganisms (GCM) 10K type strain sequencing project: providing services to taxonomists for standard genome sequencing and annotation.</title>
        <authorList>
            <consortium name="The Broad Institute Genomics Platform"/>
            <consortium name="The Broad Institute Genome Sequencing Center for Infectious Disease"/>
            <person name="Wu L."/>
            <person name="Ma J."/>
        </authorList>
    </citation>
    <scope>NUCLEOTIDE SEQUENCE [LARGE SCALE GENOMIC DNA]</scope>
    <source>
        <strain evidence="8">CGMCC 1.16619</strain>
    </source>
</reference>
<evidence type="ECO:0000313" key="7">
    <source>
        <dbReference type="EMBL" id="MFC5527001.1"/>
    </source>
</evidence>
<accession>A0ABW0QPU6</accession>
<feature type="transmembrane region" description="Helical" evidence="6">
    <location>
        <begin position="264"/>
        <end position="282"/>
    </location>
</feature>
<keyword evidence="5 6" id="KW-0472">Membrane</keyword>
<feature type="transmembrane region" description="Helical" evidence="6">
    <location>
        <begin position="182"/>
        <end position="200"/>
    </location>
</feature>
<dbReference type="Proteomes" id="UP001596114">
    <property type="component" value="Unassembled WGS sequence"/>
</dbReference>
<evidence type="ECO:0000256" key="1">
    <source>
        <dbReference type="ARBA" id="ARBA00004651"/>
    </source>
</evidence>
<evidence type="ECO:0000256" key="3">
    <source>
        <dbReference type="ARBA" id="ARBA00022692"/>
    </source>
</evidence>
<feature type="transmembrane region" description="Helical" evidence="6">
    <location>
        <begin position="38"/>
        <end position="59"/>
    </location>
</feature>
<gene>
    <name evidence="7" type="ORF">ACFPPA_14775</name>
</gene>
<evidence type="ECO:0000256" key="4">
    <source>
        <dbReference type="ARBA" id="ARBA00022989"/>
    </source>
</evidence>
<evidence type="ECO:0000256" key="2">
    <source>
        <dbReference type="ARBA" id="ARBA00022475"/>
    </source>
</evidence>
<comment type="subcellular location">
    <subcellularLocation>
        <location evidence="1">Cell membrane</location>
        <topology evidence="1">Multi-pass membrane protein</topology>
    </subcellularLocation>
</comment>
<comment type="caution">
    <text evidence="7">The sequence shown here is derived from an EMBL/GenBank/DDBJ whole genome shotgun (WGS) entry which is preliminary data.</text>
</comment>
<protein>
    <submittedName>
        <fullName evidence="7">Lysylphosphatidylglycerol synthase domain-containing protein</fullName>
    </submittedName>
</protein>
<organism evidence="7 8">
    <name type="scientific">Rhodanobacter ginsengisoli</name>
    <dbReference type="NCBI Taxonomy" id="418646"/>
    <lineage>
        <taxon>Bacteria</taxon>
        <taxon>Pseudomonadati</taxon>
        <taxon>Pseudomonadota</taxon>
        <taxon>Gammaproteobacteria</taxon>
        <taxon>Lysobacterales</taxon>
        <taxon>Rhodanobacteraceae</taxon>
        <taxon>Rhodanobacter</taxon>
    </lineage>
</organism>
<feature type="transmembrane region" description="Helical" evidence="6">
    <location>
        <begin position="220"/>
        <end position="243"/>
    </location>
</feature>
<feature type="transmembrane region" description="Helical" evidence="6">
    <location>
        <begin position="141"/>
        <end position="162"/>
    </location>
</feature>